<evidence type="ECO:0000313" key="1">
    <source>
        <dbReference type="EMBL" id="PRQ38082.1"/>
    </source>
</evidence>
<dbReference type="EMBL" id="PDCK01000042">
    <property type="protein sequence ID" value="PRQ38082.1"/>
    <property type="molecule type" value="Genomic_DNA"/>
</dbReference>
<keyword evidence="2" id="KW-1185">Reference proteome</keyword>
<dbReference type="STRING" id="74649.A0A2P6QV66"/>
<keyword evidence="1" id="KW-0560">Oxidoreductase</keyword>
<dbReference type="EC" id="1.1.1.354" evidence="1"/>
<organism evidence="1 2">
    <name type="scientific">Rosa chinensis</name>
    <name type="common">China rose</name>
    <dbReference type="NCBI Taxonomy" id="74649"/>
    <lineage>
        <taxon>Eukaryota</taxon>
        <taxon>Viridiplantae</taxon>
        <taxon>Streptophyta</taxon>
        <taxon>Embryophyta</taxon>
        <taxon>Tracheophyta</taxon>
        <taxon>Spermatophyta</taxon>
        <taxon>Magnoliopsida</taxon>
        <taxon>eudicotyledons</taxon>
        <taxon>Gunneridae</taxon>
        <taxon>Pentapetalae</taxon>
        <taxon>rosids</taxon>
        <taxon>fabids</taxon>
        <taxon>Rosales</taxon>
        <taxon>Rosaceae</taxon>
        <taxon>Rosoideae</taxon>
        <taxon>Rosoideae incertae sedis</taxon>
        <taxon>Rosa</taxon>
    </lineage>
</organism>
<protein>
    <submittedName>
        <fullName evidence="1">Putative farnesol dehydrogenase (NAD(+))</fullName>
        <ecNumber evidence="1">1.1.1.354</ecNumber>
    </submittedName>
</protein>
<sequence>MLSGFGYCYFWVDFDGIKASFGSPPTVYVLRHQWVYSCEKAKQELDYSPSHLKEG</sequence>
<dbReference type="Gramene" id="PRQ38082">
    <property type="protein sequence ID" value="PRQ38082"/>
    <property type="gene ID" value="RchiOBHm_Chr4g0409851"/>
</dbReference>
<gene>
    <name evidence="1" type="ORF">RchiOBHm_Chr4g0409851</name>
</gene>
<dbReference type="Proteomes" id="UP000238479">
    <property type="component" value="Chromosome 4"/>
</dbReference>
<name>A0A2P6QV66_ROSCH</name>
<comment type="caution">
    <text evidence="1">The sequence shown here is derived from an EMBL/GenBank/DDBJ whole genome shotgun (WGS) entry which is preliminary data.</text>
</comment>
<proteinExistence type="predicted"/>
<accession>A0A2P6QV66</accession>
<dbReference type="GO" id="GO:0016491">
    <property type="term" value="F:oxidoreductase activity"/>
    <property type="evidence" value="ECO:0007669"/>
    <property type="project" value="UniProtKB-KW"/>
</dbReference>
<dbReference type="AlphaFoldDB" id="A0A2P6QV66"/>
<reference evidence="1 2" key="1">
    <citation type="journal article" date="2018" name="Nat. Genet.">
        <title>The Rosa genome provides new insights in the design of modern roses.</title>
        <authorList>
            <person name="Bendahmane M."/>
        </authorList>
    </citation>
    <scope>NUCLEOTIDE SEQUENCE [LARGE SCALE GENOMIC DNA]</scope>
    <source>
        <strain evidence="2">cv. Old Blush</strain>
    </source>
</reference>
<evidence type="ECO:0000313" key="2">
    <source>
        <dbReference type="Proteomes" id="UP000238479"/>
    </source>
</evidence>